<dbReference type="EMBL" id="CP029186">
    <property type="protein sequence ID" value="AWH86505.1"/>
    <property type="molecule type" value="Genomic_DNA"/>
</dbReference>
<dbReference type="Gene3D" id="3.40.50.620">
    <property type="entry name" value="HUPs"/>
    <property type="match status" value="1"/>
</dbReference>
<dbReference type="Gene3D" id="1.10.10.1710">
    <property type="entry name" value="Deoxyribodipyrimidine photolyase-related"/>
    <property type="match status" value="1"/>
</dbReference>
<dbReference type="Gene3D" id="1.10.579.10">
    <property type="entry name" value="DNA Cyclobutane Dipyrimidine Photolyase, subunit A, domain 3"/>
    <property type="match status" value="1"/>
</dbReference>
<sequence length="518" mass="60223">MREQQKTAKRYRTLRLILGDQLNGAHSWFANRSDDVLYVMMEVRSETDYAWHHIQKVCAFFAAMERFAVRLRHDGHDVLYLTLDNPGNEQSITRNCSVLMQRYGISRFEYQLPDEHRVDQLLRDYCESLDIEWQAFDTEHFYTARDEMGNFFRGTKTILMENFYRHMRKKHHVLMEGDIPAGGVWNFDTENRKKLPRGHRPLPPLLFSNDLTVQKERIEAAGVKTIGTMDRGYCGWPLDRQQALELLSHFADNCLPLFGTFQDAMQAGEWSLYHSRLSFSLNTKMISPQEVVDKALSAWENGNGIAINQVEGFVRQILGWREYMRGLYWMVPELNTLNFFGNTRKLPNWYWSGETKMNCLRQSVKQSLEYAYAHHIQRLMVTGNFALIAGINPGEVDAWYLGIYADALEWVELPNTRGMSQFADGGITGSKPYAASANYIDKMSDYCKGCQYNNNLRHGASSCPLNSLYWNFFDRNRTKLEGNPRIGMAYRIWDRMEPAEKEATLRQAAVYLAMIDQL</sequence>
<dbReference type="Gene3D" id="1.25.40.80">
    <property type="match status" value="1"/>
</dbReference>
<proteinExistence type="predicted"/>
<dbReference type="SUPFAM" id="SSF48173">
    <property type="entry name" value="Cryptochrome/photolyase FAD-binding domain"/>
    <property type="match status" value="1"/>
</dbReference>
<name>A0A2S1R1I6_9FLAO</name>
<dbReference type="Pfam" id="PF04244">
    <property type="entry name" value="DPRP"/>
    <property type="match status" value="1"/>
</dbReference>
<dbReference type="InterPro" id="IPR014729">
    <property type="entry name" value="Rossmann-like_a/b/a_fold"/>
</dbReference>
<protein>
    <submittedName>
        <fullName evidence="1">Cryptochrome/photolyase family protein</fullName>
    </submittedName>
</protein>
<reference evidence="1 2" key="1">
    <citation type="submission" date="2018-04" db="EMBL/GenBank/DDBJ databases">
        <title>Genome sequencing of Flavobacterium sp. HYN0059.</title>
        <authorList>
            <person name="Yi H."/>
            <person name="Baek C."/>
        </authorList>
    </citation>
    <scope>NUCLEOTIDE SEQUENCE [LARGE SCALE GENOMIC DNA]</scope>
    <source>
        <strain evidence="1 2">HYN0059</strain>
    </source>
</reference>
<organism evidence="1 2">
    <name type="scientific">Flavobacterium album</name>
    <dbReference type="NCBI Taxonomy" id="2175091"/>
    <lineage>
        <taxon>Bacteria</taxon>
        <taxon>Pseudomonadati</taxon>
        <taxon>Bacteroidota</taxon>
        <taxon>Flavobacteriia</taxon>
        <taxon>Flavobacteriales</taxon>
        <taxon>Flavobacteriaceae</taxon>
        <taxon>Flavobacterium</taxon>
    </lineage>
</organism>
<evidence type="ECO:0000313" key="1">
    <source>
        <dbReference type="EMBL" id="AWH86505.1"/>
    </source>
</evidence>
<dbReference type="InterPro" id="IPR007357">
    <property type="entry name" value="PhrB-like"/>
</dbReference>
<dbReference type="PANTHER" id="PTHR38657:SF1">
    <property type="entry name" value="SLR1343 PROTEIN"/>
    <property type="match status" value="1"/>
</dbReference>
<dbReference type="OrthoDB" id="5288100at2"/>
<gene>
    <name evidence="1" type="ORF">HYN59_15930</name>
</gene>
<evidence type="ECO:0000313" key="2">
    <source>
        <dbReference type="Proteomes" id="UP000244929"/>
    </source>
</evidence>
<dbReference type="KEGG" id="falb:HYN59_15930"/>
<dbReference type="InterPro" id="IPR052551">
    <property type="entry name" value="UV-DNA_repair_photolyase"/>
</dbReference>
<accession>A0A2S1R1I6</accession>
<keyword evidence="2" id="KW-1185">Reference proteome</keyword>
<dbReference type="PANTHER" id="PTHR38657">
    <property type="entry name" value="SLR1343 PROTEIN"/>
    <property type="match status" value="1"/>
</dbReference>
<dbReference type="Proteomes" id="UP000244929">
    <property type="component" value="Chromosome"/>
</dbReference>
<keyword evidence="1" id="KW-0456">Lyase</keyword>
<dbReference type="GO" id="GO:0016829">
    <property type="term" value="F:lyase activity"/>
    <property type="evidence" value="ECO:0007669"/>
    <property type="project" value="UniProtKB-KW"/>
</dbReference>
<dbReference type="InterPro" id="IPR036134">
    <property type="entry name" value="Crypto/Photolyase_FAD-like_sf"/>
</dbReference>
<dbReference type="AlphaFoldDB" id="A0A2S1R1I6"/>